<dbReference type="GO" id="GO:0008168">
    <property type="term" value="F:methyltransferase activity"/>
    <property type="evidence" value="ECO:0007669"/>
    <property type="project" value="UniProtKB-KW"/>
</dbReference>
<comment type="caution">
    <text evidence="4">The sequence shown here is derived from an EMBL/GenBank/DDBJ whole genome shotgun (WGS) entry which is preliminary data.</text>
</comment>
<gene>
    <name evidence="4" type="ORF">GF068_30340</name>
</gene>
<dbReference type="Proteomes" id="UP000440224">
    <property type="component" value="Unassembled WGS sequence"/>
</dbReference>
<keyword evidence="1 4" id="KW-0489">Methyltransferase</keyword>
<sequence length="260" mass="29276">MAPPRPRGPSCPAMSSPRLYDDLAWVWPFVSPPEEYPEEVATFRRRFQQKGVSDGATLLHLGSGGGSIDVHLKQHYRVTGVDLSPNMRAHAAELNPEVEYLHGDIRDLRLGRTFDAVLLHDASAYMISLDELLAAYRTAAAHLRPGGVMVTLPEEIRRCFHQNRTTCSTYTRGARTVSTMYVDHDPDPTDTWFESTFVFLIRDGDRVTVETDTHRVGLYHLDDMLAAMREAGFEPEVAKWELADLDPEEDRPLVTAVKRG</sequence>
<dbReference type="PANTHER" id="PTHR43861">
    <property type="entry name" value="TRANS-ACONITATE 2-METHYLTRANSFERASE-RELATED"/>
    <property type="match status" value="1"/>
</dbReference>
<reference evidence="4 5" key="1">
    <citation type="submission" date="2019-10" db="EMBL/GenBank/DDBJ databases">
        <title>A soil myxobacterium in the family Polyangiaceae.</title>
        <authorList>
            <person name="Li Y."/>
            <person name="Wang J."/>
        </authorList>
    </citation>
    <scope>NUCLEOTIDE SEQUENCE [LARGE SCALE GENOMIC DNA]</scope>
    <source>
        <strain evidence="4 5">DSM 14734</strain>
    </source>
</reference>
<evidence type="ECO:0000313" key="5">
    <source>
        <dbReference type="Proteomes" id="UP000440224"/>
    </source>
</evidence>
<dbReference type="EMBL" id="WJIE01000010">
    <property type="protein sequence ID" value="MRG96189.1"/>
    <property type="molecule type" value="Genomic_DNA"/>
</dbReference>
<dbReference type="Pfam" id="PF13649">
    <property type="entry name" value="Methyltransf_25"/>
    <property type="match status" value="1"/>
</dbReference>
<dbReference type="PANTHER" id="PTHR43861:SF1">
    <property type="entry name" value="TRANS-ACONITATE 2-METHYLTRANSFERASE"/>
    <property type="match status" value="1"/>
</dbReference>
<proteinExistence type="predicted"/>
<dbReference type="SUPFAM" id="SSF53335">
    <property type="entry name" value="S-adenosyl-L-methionine-dependent methyltransferases"/>
    <property type="match status" value="1"/>
</dbReference>
<dbReference type="OrthoDB" id="9765084at2"/>
<organism evidence="4 5">
    <name type="scientific">Polyangium spumosum</name>
    <dbReference type="NCBI Taxonomy" id="889282"/>
    <lineage>
        <taxon>Bacteria</taxon>
        <taxon>Pseudomonadati</taxon>
        <taxon>Myxococcota</taxon>
        <taxon>Polyangia</taxon>
        <taxon>Polyangiales</taxon>
        <taxon>Polyangiaceae</taxon>
        <taxon>Polyangium</taxon>
    </lineage>
</organism>
<feature type="domain" description="Methyltransferase" evidence="3">
    <location>
        <begin position="59"/>
        <end position="147"/>
    </location>
</feature>
<dbReference type="InterPro" id="IPR029063">
    <property type="entry name" value="SAM-dependent_MTases_sf"/>
</dbReference>
<evidence type="ECO:0000313" key="4">
    <source>
        <dbReference type="EMBL" id="MRG96189.1"/>
    </source>
</evidence>
<dbReference type="Gene3D" id="2.20.130.10">
    <property type="entry name" value="CAC2371-like domains"/>
    <property type="match status" value="1"/>
</dbReference>
<dbReference type="InterPro" id="IPR041698">
    <property type="entry name" value="Methyltransf_25"/>
</dbReference>
<protein>
    <submittedName>
        <fullName evidence="4">Methyltransferase domain-containing protein</fullName>
    </submittedName>
</protein>
<dbReference type="CDD" id="cd02440">
    <property type="entry name" value="AdoMet_MTases"/>
    <property type="match status" value="1"/>
</dbReference>
<dbReference type="AlphaFoldDB" id="A0A6N7PWB1"/>
<accession>A0A6N7PWB1</accession>
<evidence type="ECO:0000259" key="3">
    <source>
        <dbReference type="Pfam" id="PF13649"/>
    </source>
</evidence>
<name>A0A6N7PWB1_9BACT</name>
<dbReference type="GO" id="GO:0032259">
    <property type="term" value="P:methylation"/>
    <property type="evidence" value="ECO:0007669"/>
    <property type="project" value="UniProtKB-KW"/>
</dbReference>
<keyword evidence="2 4" id="KW-0808">Transferase</keyword>
<dbReference type="Gene3D" id="3.40.50.150">
    <property type="entry name" value="Vaccinia Virus protein VP39"/>
    <property type="match status" value="1"/>
</dbReference>
<evidence type="ECO:0000256" key="2">
    <source>
        <dbReference type="ARBA" id="ARBA00022679"/>
    </source>
</evidence>
<keyword evidence="5" id="KW-1185">Reference proteome</keyword>
<evidence type="ECO:0000256" key="1">
    <source>
        <dbReference type="ARBA" id="ARBA00022603"/>
    </source>
</evidence>